<dbReference type="PANTHER" id="PTHR46072">
    <property type="entry name" value="AMIDASE-RELATED-RELATED"/>
    <property type="match status" value="1"/>
</dbReference>
<dbReference type="EMBL" id="KZ825629">
    <property type="protein sequence ID" value="PYI25707.1"/>
    <property type="molecule type" value="Genomic_DNA"/>
</dbReference>
<dbReference type="InterPro" id="IPR036928">
    <property type="entry name" value="AS_sf"/>
</dbReference>
<keyword evidence="3" id="KW-1185">Reference proteome</keyword>
<gene>
    <name evidence="2" type="ORF">BP00DRAFT_451833</name>
</gene>
<evidence type="ECO:0000313" key="2">
    <source>
        <dbReference type="EMBL" id="PYI25707.1"/>
    </source>
</evidence>
<accession>A0A2V5IP68</accession>
<reference evidence="2 3" key="1">
    <citation type="submission" date="2018-02" db="EMBL/GenBank/DDBJ databases">
        <title>The genomes of Aspergillus section Nigri reveals drivers in fungal speciation.</title>
        <authorList>
            <consortium name="DOE Joint Genome Institute"/>
            <person name="Vesth T.C."/>
            <person name="Nybo J."/>
            <person name="Theobald S."/>
            <person name="Brandl J."/>
            <person name="Frisvad J.C."/>
            <person name="Nielsen K.F."/>
            <person name="Lyhne E.K."/>
            <person name="Kogle M.E."/>
            <person name="Kuo A."/>
            <person name="Riley R."/>
            <person name="Clum A."/>
            <person name="Nolan M."/>
            <person name="Lipzen A."/>
            <person name="Salamov A."/>
            <person name="Henrissat B."/>
            <person name="Wiebenga A."/>
            <person name="De vries R.P."/>
            <person name="Grigoriev I.V."/>
            <person name="Mortensen U.H."/>
            <person name="Andersen M.R."/>
            <person name="Baker S.E."/>
        </authorList>
    </citation>
    <scope>NUCLEOTIDE SEQUENCE [LARGE SCALE GENOMIC DNA]</scope>
    <source>
        <strain evidence="2 3">CBS 114.80</strain>
    </source>
</reference>
<protein>
    <recommendedName>
        <fullName evidence="4">Amidase domain-containing protein</fullName>
    </recommendedName>
</protein>
<proteinExistence type="inferred from homology"/>
<organism evidence="2 3">
    <name type="scientific">Aspergillus indologenus CBS 114.80</name>
    <dbReference type="NCBI Taxonomy" id="1450541"/>
    <lineage>
        <taxon>Eukaryota</taxon>
        <taxon>Fungi</taxon>
        <taxon>Dikarya</taxon>
        <taxon>Ascomycota</taxon>
        <taxon>Pezizomycotina</taxon>
        <taxon>Eurotiomycetes</taxon>
        <taxon>Eurotiomycetidae</taxon>
        <taxon>Eurotiales</taxon>
        <taxon>Aspergillaceae</taxon>
        <taxon>Aspergillus</taxon>
        <taxon>Aspergillus subgen. Circumdati</taxon>
    </lineage>
</organism>
<dbReference type="Gene3D" id="3.90.1300.10">
    <property type="entry name" value="Amidase signature (AS) domain"/>
    <property type="match status" value="1"/>
</dbReference>
<evidence type="ECO:0008006" key="4">
    <source>
        <dbReference type="Google" id="ProtNLM"/>
    </source>
</evidence>
<comment type="similarity">
    <text evidence="1">Belongs to the amidase family.</text>
</comment>
<sequence>MPVTPWVGYRPKSWVVSAQWLGYTALWNLLDYAAVTVPVTCADAGVDGPEGNGNSDSEIIREWRAHVPRNASDRFNYLQYDIDLVKDMPVTVQVVGGKFGEEKAVAVAKVLDEVLR</sequence>
<evidence type="ECO:0000256" key="1">
    <source>
        <dbReference type="ARBA" id="ARBA00009199"/>
    </source>
</evidence>
<name>A0A2V5IP68_9EURO</name>
<dbReference type="SUPFAM" id="SSF75304">
    <property type="entry name" value="Amidase signature (AS) enzymes"/>
    <property type="match status" value="1"/>
</dbReference>
<dbReference type="PANTHER" id="PTHR46072:SF1">
    <property type="entry name" value="AMIDASE"/>
    <property type="match status" value="1"/>
</dbReference>
<dbReference type="Proteomes" id="UP000248817">
    <property type="component" value="Unassembled WGS sequence"/>
</dbReference>
<dbReference type="AlphaFoldDB" id="A0A2V5IP68"/>
<evidence type="ECO:0000313" key="3">
    <source>
        <dbReference type="Proteomes" id="UP000248817"/>
    </source>
</evidence>